<keyword evidence="6" id="KW-0256">Endoplasmic reticulum</keyword>
<feature type="region of interest" description="Disordered" evidence="13">
    <location>
        <begin position="173"/>
        <end position="243"/>
    </location>
</feature>
<comment type="function">
    <text evidence="1">May play a role in vesicular transport from endoplasmic reticulum to Golgi.</text>
</comment>
<comment type="caution">
    <text evidence="14">The sequence shown here is derived from an EMBL/GenBank/DDBJ whole genome shotgun (WGS) entry which is preliminary data.</text>
</comment>
<dbReference type="EMBL" id="JAGFMF010012145">
    <property type="protein sequence ID" value="KAG8506901.1"/>
    <property type="molecule type" value="Genomic_DNA"/>
</dbReference>
<feature type="region of interest" description="Disordered" evidence="13">
    <location>
        <begin position="1"/>
        <end position="78"/>
    </location>
</feature>
<accession>A0A8J6DG49</accession>
<feature type="compositionally biased region" description="Low complexity" evidence="13">
    <location>
        <begin position="366"/>
        <end position="382"/>
    </location>
</feature>
<evidence type="ECO:0000313" key="15">
    <source>
        <dbReference type="Proteomes" id="UP000700334"/>
    </source>
</evidence>
<evidence type="ECO:0000256" key="4">
    <source>
        <dbReference type="ARBA" id="ARBA00006218"/>
    </source>
</evidence>
<protein>
    <recommendedName>
        <fullName evidence="12">Trafficking protein particle complex subunit 3</fullName>
    </recommendedName>
</protein>
<keyword evidence="7" id="KW-0931">ER-Golgi transport</keyword>
<feature type="compositionally biased region" description="Low complexity" evidence="13">
    <location>
        <begin position="26"/>
        <end position="45"/>
    </location>
</feature>
<comment type="similarity">
    <text evidence="4">Belongs to the TRAPP small subunits family. BET3 subfamily.</text>
</comment>
<dbReference type="InterPro" id="IPR024096">
    <property type="entry name" value="NO_sig/Golgi_transp_ligand-bd"/>
</dbReference>
<dbReference type="FunFam" id="3.30.1380.20:FF:000003">
    <property type="entry name" value="Trafficking protein particle complex subunit"/>
    <property type="match status" value="1"/>
</dbReference>
<evidence type="ECO:0000256" key="2">
    <source>
        <dbReference type="ARBA" id="ARBA00004222"/>
    </source>
</evidence>
<dbReference type="GO" id="GO:0030008">
    <property type="term" value="C:TRAPP complex"/>
    <property type="evidence" value="ECO:0007669"/>
    <property type="project" value="InterPro"/>
</dbReference>
<proteinExistence type="inferred from homology"/>
<dbReference type="AlphaFoldDB" id="A0A8J6DG49"/>
<evidence type="ECO:0000256" key="13">
    <source>
        <dbReference type="SAM" id="MobiDB-lite"/>
    </source>
</evidence>
<gene>
    <name evidence="14" type="ORF">J0S82_005300</name>
</gene>
<feature type="compositionally biased region" description="Low complexity" evidence="13">
    <location>
        <begin position="112"/>
        <end position="121"/>
    </location>
</feature>
<evidence type="ECO:0000256" key="10">
    <source>
        <dbReference type="ARBA" id="ARBA00023288"/>
    </source>
</evidence>
<evidence type="ECO:0000313" key="14">
    <source>
        <dbReference type="EMBL" id="KAG8506901.1"/>
    </source>
</evidence>
<dbReference type="GO" id="GO:0005794">
    <property type="term" value="C:Golgi apparatus"/>
    <property type="evidence" value="ECO:0007669"/>
    <property type="project" value="UniProtKB-SubCell"/>
</dbReference>
<evidence type="ECO:0000256" key="1">
    <source>
        <dbReference type="ARBA" id="ARBA00002910"/>
    </source>
</evidence>
<dbReference type="GO" id="GO:0048193">
    <property type="term" value="P:Golgi vesicle transport"/>
    <property type="evidence" value="ECO:0007669"/>
    <property type="project" value="InterPro"/>
</dbReference>
<name>A0A8J6DG49_GALPY</name>
<dbReference type="InterPro" id="IPR016721">
    <property type="entry name" value="Bet3"/>
</dbReference>
<feature type="region of interest" description="Disordered" evidence="13">
    <location>
        <begin position="311"/>
        <end position="419"/>
    </location>
</feature>
<evidence type="ECO:0000256" key="12">
    <source>
        <dbReference type="ARBA" id="ARBA00068380"/>
    </source>
</evidence>
<dbReference type="Proteomes" id="UP000700334">
    <property type="component" value="Unassembled WGS sequence"/>
</dbReference>
<feature type="compositionally biased region" description="Low complexity" evidence="13">
    <location>
        <begin position="197"/>
        <end position="226"/>
    </location>
</feature>
<keyword evidence="8" id="KW-0333">Golgi apparatus</keyword>
<feature type="region of interest" description="Disordered" evidence="13">
    <location>
        <begin position="277"/>
        <end position="299"/>
    </location>
</feature>
<evidence type="ECO:0000256" key="9">
    <source>
        <dbReference type="ARBA" id="ARBA00023139"/>
    </source>
</evidence>
<dbReference type="GO" id="GO:0005783">
    <property type="term" value="C:endoplasmic reticulum"/>
    <property type="evidence" value="ECO:0007669"/>
    <property type="project" value="UniProtKB-SubCell"/>
</dbReference>
<dbReference type="SUPFAM" id="SSF111126">
    <property type="entry name" value="Ligand-binding domain in the NO signalling and Golgi transport"/>
    <property type="match status" value="1"/>
</dbReference>
<dbReference type="Gene3D" id="3.30.1380.20">
    <property type="entry name" value="Trafficking protein particle complex subunit 3"/>
    <property type="match status" value="1"/>
</dbReference>
<evidence type="ECO:0000256" key="5">
    <source>
        <dbReference type="ARBA" id="ARBA00022448"/>
    </source>
</evidence>
<keyword evidence="9" id="KW-0564">Palmitate</keyword>
<dbReference type="InterPro" id="IPR007194">
    <property type="entry name" value="TRAPP_component"/>
</dbReference>
<dbReference type="PANTHER" id="PTHR13048">
    <property type="entry name" value="TRAFFICKING PROTEIN PARTICLE COMPLEX SUBUNIT 3"/>
    <property type="match status" value="1"/>
</dbReference>
<dbReference type="OrthoDB" id="10262857at2759"/>
<dbReference type="CDD" id="cd14942">
    <property type="entry name" value="TRAPPC3_bet3"/>
    <property type="match status" value="1"/>
</dbReference>
<comment type="subunit">
    <text evidence="11">Homodimer. Component of the multisubunit transport protein particle (TRAPP) complex, which includes at least TRAPPC2, TRAPPC2L, TRAPPC3, TRAPPC3L, TRAPPC4, TRAPPC5, TRAPPC8, TRAPPC9, TRAPPC10, TRAPPC11 and TRAPPC12. Heterodimer with TRAPPC6A. The heterodimer TRAPPC3-TRAPPC6A interacts with TRAPPC2L. Heterodimer with TRAPPC6b. The heterodimer TRAPPC6B-TRAPPC3 interacts with TRAPPC1 likely providing a core for TRAPP complex formation.</text>
</comment>
<keyword evidence="10" id="KW-0449">Lipoprotein</keyword>
<sequence>MGDMDTDMGSGLGSLGRKLNCWNSESSTSMDTLDTQDTLTRTSTLPPRDTSEASETHSSQNQLPKKFIQPHREERKRNPSLLYQAQPEIVPPPHQLLLDQNGICRSPENWWSPPLETSSSSPPLPRPPQQQQALCAAAGGMRWGRGLGQALGVGGGGARAQIPGLGWIGRGVGAEKAKRHRPRAEGSPQQLGRSRRIPSPSASPHAEGAAGEASPPSSRASSSASRRPLDLPPISPVRGSGPTRGCAGTRFRVWAALHGGGGTGGLGVSAATAAAAGGQDRGPAAHHAGPGPAGNDSEAGALRERSRLARLVAREARSRRPPSVCDSGRDPAPCPAPVGSRRWPNPIVPRGLGLDSPQARTKCDAGRAAPAALGDRAAAPRPALERGAARLGTPLLRPRRRGRHGPSGSPSSCLPLRPRVGTRRSARPLYWVVLVMNLLSSPQTSSGVNIPIPWLVPAEMGPLAKSGRRRGACWEGGSMMVLQGLTEGRKEAVQLGPPALCPDPQKGSALPKVLLGFVVRRLLGGNYARRRNHESHGASRQAAQAWAPLTGASFQSGFGCSSASLTLGSHICGHSTGEDDLSHKTQSSELFTLTYGALVTQLCKDYENDEDVNKQLDKMGYNIGVRLIEDFLARSNVGRCHDFRETADVIAKVAFKMYLGITPSITNWSPAGDEFSLILENNPLVDFVELPDNHSSLIYSNLLCGVQMAVEAKFVQDTLKGDGVTEIRMRFIRRIEDNLPAGEE</sequence>
<feature type="region of interest" description="Disordered" evidence="13">
    <location>
        <begin position="108"/>
        <end position="135"/>
    </location>
</feature>
<reference evidence="14" key="1">
    <citation type="journal article" date="2021" name="Evol. Appl.">
        <title>The genome of the Pyrenean desman and the effects of bottlenecks and inbreeding on the genomic landscape of an endangered species.</title>
        <authorList>
            <person name="Escoda L."/>
            <person name="Castresana J."/>
        </authorList>
    </citation>
    <scope>NUCLEOTIDE SEQUENCE</scope>
    <source>
        <strain evidence="14">IBE-C5619</strain>
    </source>
</reference>
<evidence type="ECO:0000256" key="6">
    <source>
        <dbReference type="ARBA" id="ARBA00022824"/>
    </source>
</evidence>
<comment type="subcellular location">
    <subcellularLocation>
        <location evidence="3">Endoplasmic reticulum</location>
    </subcellularLocation>
    <subcellularLocation>
        <location evidence="2">Golgi apparatus</location>
        <location evidence="2">cis-Golgi network</location>
    </subcellularLocation>
</comment>
<feature type="compositionally biased region" description="Low complexity" evidence="13">
    <location>
        <begin position="285"/>
        <end position="294"/>
    </location>
</feature>
<keyword evidence="5" id="KW-0813">Transport</keyword>
<keyword evidence="15" id="KW-1185">Reference proteome</keyword>
<evidence type="ECO:0000256" key="3">
    <source>
        <dbReference type="ARBA" id="ARBA00004240"/>
    </source>
</evidence>
<evidence type="ECO:0000256" key="7">
    <source>
        <dbReference type="ARBA" id="ARBA00022892"/>
    </source>
</evidence>
<evidence type="ECO:0000256" key="11">
    <source>
        <dbReference type="ARBA" id="ARBA00063686"/>
    </source>
</evidence>
<evidence type="ECO:0000256" key="8">
    <source>
        <dbReference type="ARBA" id="ARBA00023034"/>
    </source>
</evidence>
<dbReference type="Pfam" id="PF04051">
    <property type="entry name" value="TRAPP"/>
    <property type="match status" value="1"/>
</dbReference>
<organism evidence="14 15">
    <name type="scientific">Galemys pyrenaicus</name>
    <name type="common">Iberian desman</name>
    <name type="synonym">Pyrenean desman</name>
    <dbReference type="NCBI Taxonomy" id="202257"/>
    <lineage>
        <taxon>Eukaryota</taxon>
        <taxon>Metazoa</taxon>
        <taxon>Chordata</taxon>
        <taxon>Craniata</taxon>
        <taxon>Vertebrata</taxon>
        <taxon>Euteleostomi</taxon>
        <taxon>Mammalia</taxon>
        <taxon>Eutheria</taxon>
        <taxon>Laurasiatheria</taxon>
        <taxon>Eulipotyphla</taxon>
        <taxon>Talpidae</taxon>
        <taxon>Galemys</taxon>
    </lineage>
</organism>
<feature type="compositionally biased region" description="Low complexity" evidence="13">
    <location>
        <begin position="406"/>
        <end position="419"/>
    </location>
</feature>